<gene>
    <name evidence="2" type="ORF">MBM_08603</name>
</gene>
<reference evidence="2 3" key="1">
    <citation type="journal article" date="2012" name="BMC Genomics">
        <title>Sequencing the genome of Marssonina brunnea reveals fungus-poplar co-evolution.</title>
        <authorList>
            <person name="Zhu S."/>
            <person name="Cao Y.-Z."/>
            <person name="Jiang C."/>
            <person name="Tan B.-Y."/>
            <person name="Wang Z."/>
            <person name="Feng S."/>
            <person name="Zhang L."/>
            <person name="Su X.-H."/>
            <person name="Brejova B."/>
            <person name="Vinar T."/>
            <person name="Xu M."/>
            <person name="Wang M.-X."/>
            <person name="Zhang S.-G."/>
            <person name="Huang M.-R."/>
            <person name="Wu R."/>
            <person name="Zhou Y."/>
        </authorList>
    </citation>
    <scope>NUCLEOTIDE SEQUENCE [LARGE SCALE GENOMIC DNA]</scope>
    <source>
        <strain evidence="2 3">MB_m1</strain>
    </source>
</reference>
<name>K1W7T8_MARBU</name>
<dbReference type="InParanoid" id="K1W7T8"/>
<dbReference type="AlphaFoldDB" id="K1W7T8"/>
<sequence>MRLLWQFRCPILLALSFLSATAQAQVVMTTIGYRTVSRAEAMSINQGHRPTGEWFDGDGPPQLGDGFFYLTNTFPSWKDPEPDDWFCVIKADQDKLQAIGKAWIPEYWDRLIAGQKYEKFHLWSGKEVDIMRYLHFMRIRNRERALRFSWVATGKPWSKIDRIPPLHMLIPTDVIVDDQLGLWAKCFETAEEVEEFSSTIHDLLSWEDILQKINWLGWAEIIGDPEDPPDPFPADFFDTDE</sequence>
<keyword evidence="3" id="KW-1185">Reference proteome</keyword>
<dbReference type="HOGENOM" id="CLU_091777_0_0_1"/>
<feature type="chain" id="PRO_5003852746" description="DUF2931 family protein" evidence="1">
    <location>
        <begin position="25"/>
        <end position="241"/>
    </location>
</feature>
<feature type="signal peptide" evidence="1">
    <location>
        <begin position="1"/>
        <end position="24"/>
    </location>
</feature>
<dbReference type="GeneID" id="18764538"/>
<protein>
    <recommendedName>
        <fullName evidence="4">DUF2931 family protein</fullName>
    </recommendedName>
</protein>
<evidence type="ECO:0008006" key="4">
    <source>
        <dbReference type="Google" id="ProtNLM"/>
    </source>
</evidence>
<dbReference type="EMBL" id="JH921451">
    <property type="protein sequence ID" value="EKD13160.1"/>
    <property type="molecule type" value="Genomic_DNA"/>
</dbReference>
<evidence type="ECO:0000256" key="1">
    <source>
        <dbReference type="SAM" id="SignalP"/>
    </source>
</evidence>
<dbReference type="Proteomes" id="UP000006753">
    <property type="component" value="Unassembled WGS sequence"/>
</dbReference>
<evidence type="ECO:0000313" key="2">
    <source>
        <dbReference type="EMBL" id="EKD13160.1"/>
    </source>
</evidence>
<proteinExistence type="predicted"/>
<keyword evidence="1" id="KW-0732">Signal</keyword>
<accession>K1W7T8</accession>
<organism evidence="2 3">
    <name type="scientific">Marssonina brunnea f. sp. multigermtubi (strain MB_m1)</name>
    <name type="common">Marssonina leaf spot fungus</name>
    <dbReference type="NCBI Taxonomy" id="1072389"/>
    <lineage>
        <taxon>Eukaryota</taxon>
        <taxon>Fungi</taxon>
        <taxon>Dikarya</taxon>
        <taxon>Ascomycota</taxon>
        <taxon>Pezizomycotina</taxon>
        <taxon>Leotiomycetes</taxon>
        <taxon>Helotiales</taxon>
        <taxon>Drepanopezizaceae</taxon>
        <taxon>Drepanopeziza</taxon>
    </lineage>
</organism>
<dbReference type="KEGG" id="mbe:MBM_08603"/>
<dbReference type="Pfam" id="PF19287">
    <property type="entry name" value="DUF5910"/>
    <property type="match status" value="1"/>
</dbReference>
<evidence type="ECO:0000313" key="3">
    <source>
        <dbReference type="Proteomes" id="UP000006753"/>
    </source>
</evidence>
<dbReference type="InterPro" id="IPR045564">
    <property type="entry name" value="DUF5910"/>
</dbReference>